<proteinExistence type="predicted"/>
<evidence type="ECO:0000313" key="2">
    <source>
        <dbReference type="EMBL" id="CAL1393663.1"/>
    </source>
</evidence>
<keyword evidence="3" id="KW-1185">Reference proteome</keyword>
<feature type="compositionally biased region" description="Basic and acidic residues" evidence="1">
    <location>
        <begin position="43"/>
        <end position="54"/>
    </location>
</feature>
<organism evidence="2 3">
    <name type="scientific">Linum trigynum</name>
    <dbReference type="NCBI Taxonomy" id="586398"/>
    <lineage>
        <taxon>Eukaryota</taxon>
        <taxon>Viridiplantae</taxon>
        <taxon>Streptophyta</taxon>
        <taxon>Embryophyta</taxon>
        <taxon>Tracheophyta</taxon>
        <taxon>Spermatophyta</taxon>
        <taxon>Magnoliopsida</taxon>
        <taxon>eudicotyledons</taxon>
        <taxon>Gunneridae</taxon>
        <taxon>Pentapetalae</taxon>
        <taxon>rosids</taxon>
        <taxon>fabids</taxon>
        <taxon>Malpighiales</taxon>
        <taxon>Linaceae</taxon>
        <taxon>Linum</taxon>
    </lineage>
</organism>
<sequence>MIQIYESYLPLGVIPSYSLSLWCGMTVAKKRWKRSPPESVGFDSEKKEGLTSTEKKPNDAFVFSIAVGDP</sequence>
<evidence type="ECO:0000313" key="3">
    <source>
        <dbReference type="Proteomes" id="UP001497516"/>
    </source>
</evidence>
<dbReference type="AlphaFoldDB" id="A0AAV2F5Y4"/>
<accession>A0AAV2F5Y4</accession>
<dbReference type="EMBL" id="OZ034819">
    <property type="protein sequence ID" value="CAL1393663.1"/>
    <property type="molecule type" value="Genomic_DNA"/>
</dbReference>
<gene>
    <name evidence="2" type="ORF">LTRI10_LOCUS34223</name>
</gene>
<dbReference type="Proteomes" id="UP001497516">
    <property type="component" value="Chromosome 6"/>
</dbReference>
<reference evidence="2 3" key="1">
    <citation type="submission" date="2024-04" db="EMBL/GenBank/DDBJ databases">
        <authorList>
            <person name="Fracassetti M."/>
        </authorList>
    </citation>
    <scope>NUCLEOTIDE SEQUENCE [LARGE SCALE GENOMIC DNA]</scope>
</reference>
<protein>
    <submittedName>
        <fullName evidence="2">Uncharacterized protein</fullName>
    </submittedName>
</protein>
<feature type="region of interest" description="Disordered" evidence="1">
    <location>
        <begin position="34"/>
        <end position="54"/>
    </location>
</feature>
<name>A0AAV2F5Y4_9ROSI</name>
<evidence type="ECO:0000256" key="1">
    <source>
        <dbReference type="SAM" id="MobiDB-lite"/>
    </source>
</evidence>